<sequence>MKDYIRARVVEVANYTIATEATIRTTAKVFGVSKSTIHKDIVERLLKVNPQLHEEVEKVILKNTEERNIRGGEATKEKYMRMHVPNTVNN</sequence>
<dbReference type="NCBIfam" id="TIGR02844">
    <property type="entry name" value="spore_III_D"/>
    <property type="match status" value="1"/>
</dbReference>
<dbReference type="PATRIC" id="fig|1121326.3.peg.6221"/>
<dbReference type="RefSeq" id="WP_066630945.1">
    <property type="nucleotide sequence ID" value="NZ_FQXL01000046.1"/>
</dbReference>
<evidence type="ECO:0000313" key="2">
    <source>
        <dbReference type="Proteomes" id="UP000076603"/>
    </source>
</evidence>
<dbReference type="AlphaFoldDB" id="A0A161W096"/>
<keyword evidence="2" id="KW-1185">Reference proteome</keyword>
<accession>A0A161W096</accession>
<evidence type="ECO:0000313" key="1">
    <source>
        <dbReference type="EMBL" id="KZL88500.1"/>
    </source>
</evidence>
<dbReference type="InterPro" id="IPR014208">
    <property type="entry name" value="Spore_III_D"/>
</dbReference>
<dbReference type="OrthoDB" id="1682956at2"/>
<gene>
    <name evidence="1" type="primary">spoIIID_2</name>
    <name evidence="1" type="ORF">CLMAG_61550</name>
</gene>
<name>A0A161W096_9CLOT</name>
<dbReference type="STRING" id="1121326.CLMAG_61550"/>
<organism evidence="1 2">
    <name type="scientific">Clostridium magnum DSM 2767</name>
    <dbReference type="NCBI Taxonomy" id="1121326"/>
    <lineage>
        <taxon>Bacteria</taxon>
        <taxon>Bacillati</taxon>
        <taxon>Bacillota</taxon>
        <taxon>Clostridia</taxon>
        <taxon>Eubacteriales</taxon>
        <taxon>Clostridiaceae</taxon>
        <taxon>Clostridium</taxon>
    </lineage>
</organism>
<dbReference type="EMBL" id="LWAE01000017">
    <property type="protein sequence ID" value="KZL88500.1"/>
    <property type="molecule type" value="Genomic_DNA"/>
</dbReference>
<comment type="caution">
    <text evidence="1">The sequence shown here is derived from an EMBL/GenBank/DDBJ whole genome shotgun (WGS) entry which is preliminary data.</text>
</comment>
<dbReference type="Proteomes" id="UP000076603">
    <property type="component" value="Unassembled WGS sequence"/>
</dbReference>
<reference evidence="1 2" key="1">
    <citation type="submission" date="2016-04" db="EMBL/GenBank/DDBJ databases">
        <title>Genome sequence of Clostridium magnum DSM 2767.</title>
        <authorList>
            <person name="Poehlein A."/>
            <person name="Uhlig R."/>
            <person name="Fischer R."/>
            <person name="Bahl H."/>
            <person name="Daniel R."/>
        </authorList>
    </citation>
    <scope>NUCLEOTIDE SEQUENCE [LARGE SCALE GENOMIC DNA]</scope>
    <source>
        <strain evidence="1 2">DSM 2767</strain>
    </source>
</reference>
<protein>
    <submittedName>
        <fullName evidence="1">Stage III sporulation protein D</fullName>
    </submittedName>
</protein>
<proteinExistence type="predicted"/>
<dbReference type="Pfam" id="PF12116">
    <property type="entry name" value="SpoIIID"/>
    <property type="match status" value="1"/>
</dbReference>